<dbReference type="PANTHER" id="PTHR33204:SF18">
    <property type="entry name" value="TRANSCRIPTIONAL REGULATORY PROTEIN"/>
    <property type="match status" value="1"/>
</dbReference>
<accession>A0A848KND5</accession>
<dbReference type="SUPFAM" id="SSF46785">
    <property type="entry name" value="Winged helix' DNA-binding domain"/>
    <property type="match status" value="1"/>
</dbReference>
<feature type="domain" description="HTH hxlR-type" evidence="4">
    <location>
        <begin position="21"/>
        <end position="120"/>
    </location>
</feature>
<dbReference type="Pfam" id="PF01638">
    <property type="entry name" value="HxlR"/>
    <property type="match status" value="1"/>
</dbReference>
<reference evidence="5 6" key="1">
    <citation type="submission" date="2019-05" db="EMBL/GenBank/DDBJ databases">
        <authorList>
            <person name="Lee S.D."/>
        </authorList>
    </citation>
    <scope>NUCLEOTIDE SEQUENCE [LARGE SCALE GENOMIC DNA]</scope>
    <source>
        <strain evidence="5 6">YC2-7</strain>
    </source>
</reference>
<dbReference type="PROSITE" id="PS51118">
    <property type="entry name" value="HTH_HXLR"/>
    <property type="match status" value="1"/>
</dbReference>
<dbReference type="InterPro" id="IPR002577">
    <property type="entry name" value="HTH_HxlR"/>
</dbReference>
<gene>
    <name evidence="5" type="ORF">FGL95_24270</name>
</gene>
<dbReference type="GO" id="GO:0003677">
    <property type="term" value="F:DNA binding"/>
    <property type="evidence" value="ECO:0007669"/>
    <property type="project" value="UniProtKB-KW"/>
</dbReference>
<evidence type="ECO:0000256" key="1">
    <source>
        <dbReference type="ARBA" id="ARBA00023015"/>
    </source>
</evidence>
<dbReference type="Proteomes" id="UP000535543">
    <property type="component" value="Unassembled WGS sequence"/>
</dbReference>
<evidence type="ECO:0000256" key="3">
    <source>
        <dbReference type="ARBA" id="ARBA00023163"/>
    </source>
</evidence>
<organism evidence="5 6">
    <name type="scientific">Antrihabitans stalactiti</name>
    <dbReference type="NCBI Taxonomy" id="2584121"/>
    <lineage>
        <taxon>Bacteria</taxon>
        <taxon>Bacillati</taxon>
        <taxon>Actinomycetota</taxon>
        <taxon>Actinomycetes</taxon>
        <taxon>Mycobacteriales</taxon>
        <taxon>Nocardiaceae</taxon>
        <taxon>Antrihabitans</taxon>
    </lineage>
</organism>
<sequence length="158" mass="17214">MSAIQLDDVLADRSRWKTSRCSIGKAMEVVGTRSAILILREALYGTTRFDDFAQRVGITQAVAATRLKDLTAAGLLDKQPYQEPGQRTRYEYILTEKGADLLPVVMALMQWGDKHLQGAEGAPLSVVEAATGEPIRVEVRGADGAVTDVSELRLQLPS</sequence>
<comment type="caution">
    <text evidence="5">The sequence shown here is derived from an EMBL/GenBank/DDBJ whole genome shotgun (WGS) entry which is preliminary data.</text>
</comment>
<dbReference type="Gene3D" id="1.10.10.10">
    <property type="entry name" value="Winged helix-like DNA-binding domain superfamily/Winged helix DNA-binding domain"/>
    <property type="match status" value="1"/>
</dbReference>
<proteinExistence type="predicted"/>
<evidence type="ECO:0000259" key="4">
    <source>
        <dbReference type="PROSITE" id="PS51118"/>
    </source>
</evidence>
<dbReference type="AlphaFoldDB" id="A0A848KND5"/>
<dbReference type="RefSeq" id="WP_169591898.1">
    <property type="nucleotide sequence ID" value="NZ_VCQU01000009.1"/>
</dbReference>
<evidence type="ECO:0000313" key="5">
    <source>
        <dbReference type="EMBL" id="NMN98162.1"/>
    </source>
</evidence>
<keyword evidence="6" id="KW-1185">Reference proteome</keyword>
<reference evidence="5 6" key="2">
    <citation type="submission" date="2020-06" db="EMBL/GenBank/DDBJ databases">
        <title>Antribacter stalactiti gen. nov., sp. nov., a new member of the family Nacardiaceae isolated from a cave.</title>
        <authorList>
            <person name="Kim I.S."/>
        </authorList>
    </citation>
    <scope>NUCLEOTIDE SEQUENCE [LARGE SCALE GENOMIC DNA]</scope>
    <source>
        <strain evidence="5 6">YC2-7</strain>
    </source>
</reference>
<evidence type="ECO:0000313" key="6">
    <source>
        <dbReference type="Proteomes" id="UP000535543"/>
    </source>
</evidence>
<protein>
    <submittedName>
        <fullName evidence="5">Helix-turn-helix transcriptional regulator</fullName>
    </submittedName>
</protein>
<keyword evidence="2" id="KW-0238">DNA-binding</keyword>
<dbReference type="PANTHER" id="PTHR33204">
    <property type="entry name" value="TRANSCRIPTIONAL REGULATOR, MARR FAMILY"/>
    <property type="match status" value="1"/>
</dbReference>
<name>A0A848KND5_9NOCA</name>
<dbReference type="EMBL" id="VCQU01000009">
    <property type="protein sequence ID" value="NMN98162.1"/>
    <property type="molecule type" value="Genomic_DNA"/>
</dbReference>
<dbReference type="InterPro" id="IPR036388">
    <property type="entry name" value="WH-like_DNA-bd_sf"/>
</dbReference>
<keyword evidence="1" id="KW-0805">Transcription regulation</keyword>
<keyword evidence="3" id="KW-0804">Transcription</keyword>
<evidence type="ECO:0000256" key="2">
    <source>
        <dbReference type="ARBA" id="ARBA00023125"/>
    </source>
</evidence>
<dbReference type="InterPro" id="IPR036390">
    <property type="entry name" value="WH_DNA-bd_sf"/>
</dbReference>